<dbReference type="PANTHER" id="PTHR33064:SF37">
    <property type="entry name" value="RIBONUCLEASE H"/>
    <property type="match status" value="1"/>
</dbReference>
<sequence length="425" mass="46888">AKTGGKINNKKANLVLDSGAERSILDAIFARKFFDVWVGETSGQDVILGMDFMVSAGISLDLADGFAGRDSHPAARTTPAVRGTRQRVGKAVAHTRGTLDSHFGRRTGWRRYLQVTNISDRTRCWPAHDQVKMWLSGDRVPRRQGFVTVGSCRYTEWQNGVLQPTTDVTSEEDVLVGDPTGPMVDYPQAQTVRMLTPGDQIGKRTGTGSEASVDISRRSLVGPAVEIPEGDETECPVKTKPIESDPELPAASQALEDDQVCISEGGEPFAEDVDNQMAVLPELTTTTEDVKLEDIRIENDGKSKTEEVDRLRKIIWSRQYLLLGKGTALDVVCDIDTGDAKPVAQRVRRVAPQFRGKLSDLIKGLLSAKIIRVFSSPWASPIVVIIKKNGVDISYCIDYRVVNNLTRLMVYPMPLIYDLLEDMDK</sequence>
<dbReference type="AlphaFoldDB" id="W2NG41"/>
<feature type="non-terminal residue" evidence="1">
    <location>
        <position position="1"/>
    </location>
</feature>
<dbReference type="Proteomes" id="UP000054532">
    <property type="component" value="Unassembled WGS sequence"/>
</dbReference>
<dbReference type="PANTHER" id="PTHR33064">
    <property type="entry name" value="POL PROTEIN"/>
    <property type="match status" value="1"/>
</dbReference>
<accession>W2NG41</accession>
<dbReference type="InterPro" id="IPR021109">
    <property type="entry name" value="Peptidase_aspartic_dom_sf"/>
</dbReference>
<dbReference type="EMBL" id="KI692818">
    <property type="protein sequence ID" value="ETM46664.1"/>
    <property type="molecule type" value="Genomic_DNA"/>
</dbReference>
<dbReference type="GO" id="GO:0006508">
    <property type="term" value="P:proteolysis"/>
    <property type="evidence" value="ECO:0007669"/>
    <property type="project" value="InterPro"/>
</dbReference>
<dbReference type="InterPro" id="IPR051320">
    <property type="entry name" value="Viral_Replic_Matur_Polypro"/>
</dbReference>
<evidence type="ECO:0000313" key="1">
    <source>
        <dbReference type="EMBL" id="ETM46664.1"/>
    </source>
</evidence>
<organism evidence="1">
    <name type="scientific">Phytophthora nicotianae</name>
    <name type="common">Potato buckeye rot agent</name>
    <name type="synonym">Phytophthora parasitica</name>
    <dbReference type="NCBI Taxonomy" id="4792"/>
    <lineage>
        <taxon>Eukaryota</taxon>
        <taxon>Sar</taxon>
        <taxon>Stramenopiles</taxon>
        <taxon>Oomycota</taxon>
        <taxon>Peronosporomycetes</taxon>
        <taxon>Peronosporales</taxon>
        <taxon>Peronosporaceae</taxon>
        <taxon>Phytophthora</taxon>
    </lineage>
</organism>
<name>W2NG41_PHYNI</name>
<dbReference type="VEuPathDB" id="FungiDB:PPTG_23224"/>
<dbReference type="SUPFAM" id="SSF56672">
    <property type="entry name" value="DNA/RNA polymerases"/>
    <property type="match status" value="1"/>
</dbReference>
<dbReference type="Gene3D" id="3.10.10.10">
    <property type="entry name" value="HIV Type 1 Reverse Transcriptase, subunit A, domain 1"/>
    <property type="match status" value="1"/>
</dbReference>
<gene>
    <name evidence="1" type="ORF">L914_08484</name>
</gene>
<protein>
    <recommendedName>
        <fullName evidence="2">Peptidase A2 domain-containing protein</fullName>
    </recommendedName>
</protein>
<reference evidence="1" key="1">
    <citation type="submission" date="2013-11" db="EMBL/GenBank/DDBJ databases">
        <title>The Genome Sequence of Phytophthora parasitica IAC_01/95.</title>
        <authorList>
            <consortium name="The Broad Institute Genomics Platform"/>
            <person name="Russ C."/>
            <person name="Tyler B."/>
            <person name="Panabieres F."/>
            <person name="Shan W."/>
            <person name="Tripathy S."/>
            <person name="Grunwald N."/>
            <person name="Machado M."/>
            <person name="Johnson C.S."/>
            <person name="Arredondo F."/>
            <person name="Hong C."/>
            <person name="Coffey M."/>
            <person name="Young S.K."/>
            <person name="Zeng Q."/>
            <person name="Gargeya S."/>
            <person name="Fitzgerald M."/>
            <person name="Abouelleil A."/>
            <person name="Alvarado L."/>
            <person name="Chapman S.B."/>
            <person name="Gainer-Dewar J."/>
            <person name="Goldberg J."/>
            <person name="Griggs A."/>
            <person name="Gujja S."/>
            <person name="Hansen M."/>
            <person name="Howarth C."/>
            <person name="Imamovic A."/>
            <person name="Ireland A."/>
            <person name="Larimer J."/>
            <person name="McCowan C."/>
            <person name="Murphy C."/>
            <person name="Pearson M."/>
            <person name="Poon T.W."/>
            <person name="Priest M."/>
            <person name="Roberts A."/>
            <person name="Saif S."/>
            <person name="Shea T."/>
            <person name="Sykes S."/>
            <person name="Wortman J."/>
            <person name="Nusbaum C."/>
            <person name="Birren B."/>
        </authorList>
    </citation>
    <scope>NUCLEOTIDE SEQUENCE [LARGE SCALE GENOMIC DNA]</scope>
    <source>
        <strain evidence="1">IAC_01/95</strain>
    </source>
</reference>
<feature type="non-terminal residue" evidence="1">
    <location>
        <position position="425"/>
    </location>
</feature>
<dbReference type="GO" id="GO:0004190">
    <property type="term" value="F:aspartic-type endopeptidase activity"/>
    <property type="evidence" value="ECO:0007669"/>
    <property type="project" value="InterPro"/>
</dbReference>
<dbReference type="PROSITE" id="PS00141">
    <property type="entry name" value="ASP_PROTEASE"/>
    <property type="match status" value="1"/>
</dbReference>
<dbReference type="InterPro" id="IPR043502">
    <property type="entry name" value="DNA/RNA_pol_sf"/>
</dbReference>
<evidence type="ECO:0008006" key="2">
    <source>
        <dbReference type="Google" id="ProtNLM"/>
    </source>
</evidence>
<dbReference type="SUPFAM" id="SSF50630">
    <property type="entry name" value="Acid proteases"/>
    <property type="match status" value="1"/>
</dbReference>
<proteinExistence type="predicted"/>
<dbReference type="InterPro" id="IPR001969">
    <property type="entry name" value="Aspartic_peptidase_AS"/>
</dbReference>